<accession>A0A1D7XFG2</accession>
<protein>
    <submittedName>
        <fullName evidence="1">Uncharacterized protein</fullName>
    </submittedName>
</protein>
<reference evidence="1" key="1">
    <citation type="submission" date="2017-02" db="EMBL/GenBank/DDBJ databases">
        <title>Complete genome sequence of two Escherichia coli phages, vB_EcoM_ ESCO5 and vB_EcoM_ESCO13, which are related to phAPEC8.</title>
        <authorList>
            <person name="Trotereau A."/>
            <person name="Gonnet M."/>
            <person name="Viardot A."/>
            <person name="Lalmanach A.-C."/>
            <person name="Guabiraba R."/>
            <person name="Chanteloup N."/>
            <person name="Schouler C."/>
        </authorList>
    </citation>
    <scope>NUCLEOTIDE SEQUENCE [LARGE SCALE GENOMIC DNA]</scope>
</reference>
<dbReference type="EMBL" id="KX552041">
    <property type="protein sequence ID" value="AOQ27303.1"/>
    <property type="molecule type" value="Genomic_DNA"/>
</dbReference>
<dbReference type="Proteomes" id="UP000225358">
    <property type="component" value="Segment"/>
</dbReference>
<keyword evidence="2" id="KW-1185">Reference proteome</keyword>
<evidence type="ECO:0000313" key="2">
    <source>
        <dbReference type="Proteomes" id="UP000225358"/>
    </source>
</evidence>
<organism evidence="1 2">
    <name type="scientific">Escherichia phage ESCO13</name>
    <dbReference type="NCBI Taxonomy" id="1881104"/>
    <lineage>
        <taxon>Viruses</taxon>
        <taxon>Duplodnaviria</taxon>
        <taxon>Heunggongvirae</taxon>
        <taxon>Uroviricota</taxon>
        <taxon>Caudoviricetes</taxon>
        <taxon>Stephanstirmvirinae</taxon>
        <taxon>Phapecoctavirus</taxon>
        <taxon>Phapecoctavirus ESCO13</taxon>
    </lineage>
</organism>
<evidence type="ECO:0000313" key="1">
    <source>
        <dbReference type="EMBL" id="AOQ27303.1"/>
    </source>
</evidence>
<name>A0A1D7XFG2_9CAUD</name>
<gene>
    <name evidence="1" type="ORF">ESCO13_00182</name>
</gene>
<sequence>MDEYGLTDAGFVIPTFDDVLNNYMTAVKNTFGADAATSEDTVIGQLFRIIAYTDYTLWEGMQGVYNTQTLDGAEGIYLDEIFSKRGFYRAGAAASTGYAYVKSNNKAAWTYELGTDIYFNSDSDMNYYVSTPTMLNAKIAAYQISRANATATGVPNITFYAQSAVDGGLNSKTLAPGSSTFITDLETFIKANLTEADRSLVFSDSGNLSIGFTSLTSDTPVGLVTPIKFYASVPVGTKWSEIPVVAAEKGYNPVGVESITGISSTFTGYLDSGNFYSFSPGRDVETDAEFRSRFNDNVDEANAGTRAAIVKALLLTDGVTKVKIYDNPTLHDQEHAPAMTFQTIVYGGSAEEIANVIYKTKPINTLTHGTTNITVTTEDGGQEIIRFSPGASVMYSVKLVYQTVNGTTLSGTEKQNIVEALQNLQAYFELGSSVTNDQIKGVIYAALAFGRLTSLRVYVKLNTEDDSKYTENNIVPAYNVVPSFDLDNISYEYGV</sequence>
<proteinExistence type="predicted"/>